<protein>
    <recommendedName>
        <fullName evidence="5">Hydrophobin</fullName>
    </recommendedName>
</protein>
<dbReference type="STRING" id="341663.Q0C7P9"/>
<evidence type="ECO:0000313" key="4">
    <source>
        <dbReference type="Proteomes" id="UP000007963"/>
    </source>
</evidence>
<name>Q0C7P9_ASPTN</name>
<evidence type="ECO:0008006" key="5">
    <source>
        <dbReference type="Google" id="ProtNLM"/>
    </source>
</evidence>
<dbReference type="VEuPathDB" id="FungiDB:ATEG_10285"/>
<feature type="region of interest" description="Disordered" evidence="1">
    <location>
        <begin position="99"/>
        <end position="129"/>
    </location>
</feature>
<evidence type="ECO:0000256" key="1">
    <source>
        <dbReference type="SAM" id="MobiDB-lite"/>
    </source>
</evidence>
<proteinExistence type="predicted"/>
<accession>Q0C7P9</accession>
<gene>
    <name evidence="3" type="ORF">ATEG_10285</name>
</gene>
<dbReference type="RefSeq" id="XP_001218633.1">
    <property type="nucleotide sequence ID" value="XM_001218632.1"/>
</dbReference>
<keyword evidence="2" id="KW-0732">Signal</keyword>
<dbReference type="eggNOG" id="ENOG502RPNK">
    <property type="taxonomic scope" value="Eukaryota"/>
</dbReference>
<dbReference type="EMBL" id="CH476610">
    <property type="protein sequence ID" value="EAU29282.1"/>
    <property type="molecule type" value="Genomic_DNA"/>
</dbReference>
<feature type="compositionally biased region" description="Basic and acidic residues" evidence="1">
    <location>
        <begin position="99"/>
        <end position="108"/>
    </location>
</feature>
<dbReference type="GeneID" id="4354605"/>
<dbReference type="Proteomes" id="UP000007963">
    <property type="component" value="Unassembled WGS sequence"/>
</dbReference>
<feature type="chain" id="PRO_5004170023" description="Hydrophobin" evidence="2">
    <location>
        <begin position="20"/>
        <end position="129"/>
    </location>
</feature>
<dbReference type="AlphaFoldDB" id="Q0C7P9"/>
<reference evidence="4" key="1">
    <citation type="submission" date="2005-09" db="EMBL/GenBank/DDBJ databases">
        <title>Annotation of the Aspergillus terreus NIH2624 genome.</title>
        <authorList>
            <person name="Birren B.W."/>
            <person name="Lander E.S."/>
            <person name="Galagan J.E."/>
            <person name="Nusbaum C."/>
            <person name="Devon K."/>
            <person name="Henn M."/>
            <person name="Ma L.-J."/>
            <person name="Jaffe D.B."/>
            <person name="Butler J."/>
            <person name="Alvarez P."/>
            <person name="Gnerre S."/>
            <person name="Grabherr M."/>
            <person name="Kleber M."/>
            <person name="Mauceli E.W."/>
            <person name="Brockman W."/>
            <person name="Rounsley S."/>
            <person name="Young S.K."/>
            <person name="LaButti K."/>
            <person name="Pushparaj V."/>
            <person name="DeCaprio D."/>
            <person name="Crawford M."/>
            <person name="Koehrsen M."/>
            <person name="Engels R."/>
            <person name="Montgomery P."/>
            <person name="Pearson M."/>
            <person name="Howarth C."/>
            <person name="Larson L."/>
            <person name="Luoma S."/>
            <person name="White J."/>
            <person name="Alvarado L."/>
            <person name="Kodira C.D."/>
            <person name="Zeng Q."/>
            <person name="Oleary S."/>
            <person name="Yandava C."/>
            <person name="Denning D.W."/>
            <person name="Nierman W.C."/>
            <person name="Milne T."/>
            <person name="Madden K."/>
        </authorList>
    </citation>
    <scope>NUCLEOTIDE SEQUENCE [LARGE SCALE GENOMIC DNA]</scope>
    <source>
        <strain evidence="4">NIH 2624 / FGSC A1156</strain>
    </source>
</reference>
<evidence type="ECO:0000256" key="2">
    <source>
        <dbReference type="SAM" id="SignalP"/>
    </source>
</evidence>
<dbReference type="OrthoDB" id="4407613at2759"/>
<sequence length="129" mass="13996">MKSLIFQLLAMASVTVVAAQLPQCSGTLKCCESVTRYSDLSEEERNDYGLDPDLNDANICDNGSLVEDEFDLAICDSVDHVPQCCLAFVPTRALARTQCDRTTDEDTGPKAPGSYGIDTDLTPQLLSKD</sequence>
<feature type="signal peptide" evidence="2">
    <location>
        <begin position="1"/>
        <end position="19"/>
    </location>
</feature>
<dbReference type="HOGENOM" id="CLU_1948410_0_0_1"/>
<evidence type="ECO:0000313" key="3">
    <source>
        <dbReference type="EMBL" id="EAU29282.1"/>
    </source>
</evidence>
<organism evidence="3 4">
    <name type="scientific">Aspergillus terreus (strain NIH 2624 / FGSC A1156)</name>
    <dbReference type="NCBI Taxonomy" id="341663"/>
    <lineage>
        <taxon>Eukaryota</taxon>
        <taxon>Fungi</taxon>
        <taxon>Dikarya</taxon>
        <taxon>Ascomycota</taxon>
        <taxon>Pezizomycotina</taxon>
        <taxon>Eurotiomycetes</taxon>
        <taxon>Eurotiomycetidae</taxon>
        <taxon>Eurotiales</taxon>
        <taxon>Aspergillaceae</taxon>
        <taxon>Aspergillus</taxon>
        <taxon>Aspergillus subgen. Circumdati</taxon>
    </lineage>
</organism>